<dbReference type="GO" id="GO:0005096">
    <property type="term" value="F:GTPase activator activity"/>
    <property type="evidence" value="ECO:0007669"/>
    <property type="project" value="TreeGrafter"/>
</dbReference>
<dbReference type="Proteomes" id="UP000218231">
    <property type="component" value="Unassembled WGS sequence"/>
</dbReference>
<dbReference type="OrthoDB" id="29546at2759"/>
<dbReference type="InterPro" id="IPR000198">
    <property type="entry name" value="RhoGAP_dom"/>
</dbReference>
<accession>A0A2A2KIX6</accession>
<comment type="caution">
    <text evidence="2">The sequence shown here is derived from an EMBL/GenBank/DDBJ whole genome shotgun (WGS) entry which is preliminary data.</text>
</comment>
<name>A0A2A2KIX6_9BILA</name>
<proteinExistence type="predicted"/>
<dbReference type="InterPro" id="IPR042869">
    <property type="entry name" value="ARHGAP11A/B"/>
</dbReference>
<organism evidence="2 3">
    <name type="scientific">Diploscapter pachys</name>
    <dbReference type="NCBI Taxonomy" id="2018661"/>
    <lineage>
        <taxon>Eukaryota</taxon>
        <taxon>Metazoa</taxon>
        <taxon>Ecdysozoa</taxon>
        <taxon>Nematoda</taxon>
        <taxon>Chromadorea</taxon>
        <taxon>Rhabditida</taxon>
        <taxon>Rhabditina</taxon>
        <taxon>Rhabditomorpha</taxon>
        <taxon>Rhabditoidea</taxon>
        <taxon>Rhabditidae</taxon>
        <taxon>Diploscapter</taxon>
    </lineage>
</organism>
<dbReference type="AlphaFoldDB" id="A0A2A2KIX6"/>
<keyword evidence="3" id="KW-1185">Reference proteome</keyword>
<reference evidence="2 3" key="1">
    <citation type="journal article" date="2017" name="Curr. Biol.">
        <title>Genome architecture and evolution of a unichromosomal asexual nematode.</title>
        <authorList>
            <person name="Fradin H."/>
            <person name="Zegar C."/>
            <person name="Gutwein M."/>
            <person name="Lucas J."/>
            <person name="Kovtun M."/>
            <person name="Corcoran D."/>
            <person name="Baugh L.R."/>
            <person name="Kiontke K."/>
            <person name="Gunsalus K."/>
            <person name="Fitch D.H."/>
            <person name="Piano F."/>
        </authorList>
    </citation>
    <scope>NUCLEOTIDE SEQUENCE [LARGE SCALE GENOMIC DNA]</scope>
    <source>
        <strain evidence="2">PF1309</strain>
    </source>
</reference>
<dbReference type="Gene3D" id="1.10.555.10">
    <property type="entry name" value="Rho GTPase activation protein"/>
    <property type="match status" value="1"/>
</dbReference>
<protein>
    <recommendedName>
        <fullName evidence="1">Rho-GAP domain-containing protein</fullName>
    </recommendedName>
</protein>
<sequence length="205" mass="23512">MVAGDIVIVVAWAECARVLHRSRGKGIHSDKNKEELQFEESDYLDGRMMIGRTSAISINSVSSMPQQMHKCGDFEVLEIKPSRSRPPHRGSLQYINKEVRLGEVNAVNVDLQVELSWGRFTKVTLREIPQFLTNAFNIISRKGKCTEGIFRKEGNSARINSINTYTLFLGQQKIAPDFSEHIHDVCTLVKRFLRELKVIFFFWII</sequence>
<dbReference type="GO" id="GO:0007165">
    <property type="term" value="P:signal transduction"/>
    <property type="evidence" value="ECO:0007669"/>
    <property type="project" value="InterPro"/>
</dbReference>
<feature type="domain" description="Rho-GAP" evidence="1">
    <location>
        <begin position="109"/>
        <end position="205"/>
    </location>
</feature>
<evidence type="ECO:0000259" key="1">
    <source>
        <dbReference type="PROSITE" id="PS50238"/>
    </source>
</evidence>
<dbReference type="PROSITE" id="PS50238">
    <property type="entry name" value="RHOGAP"/>
    <property type="match status" value="1"/>
</dbReference>
<evidence type="ECO:0000313" key="2">
    <source>
        <dbReference type="EMBL" id="PAV73802.1"/>
    </source>
</evidence>
<dbReference type="PANTHER" id="PTHR15670:SF4">
    <property type="entry name" value="RHO GTPASE-ACTIVATING PROTEIN 11A"/>
    <property type="match status" value="1"/>
</dbReference>
<dbReference type="PANTHER" id="PTHR15670">
    <property type="entry name" value="RHO GTPASE ACTIVATING PROTEIN 11A"/>
    <property type="match status" value="1"/>
</dbReference>
<gene>
    <name evidence="2" type="ORF">WR25_18326</name>
</gene>
<dbReference type="Pfam" id="PF00620">
    <property type="entry name" value="RhoGAP"/>
    <property type="match status" value="1"/>
</dbReference>
<dbReference type="InterPro" id="IPR008936">
    <property type="entry name" value="Rho_GTPase_activation_prot"/>
</dbReference>
<evidence type="ECO:0000313" key="3">
    <source>
        <dbReference type="Proteomes" id="UP000218231"/>
    </source>
</evidence>
<dbReference type="SUPFAM" id="SSF48350">
    <property type="entry name" value="GTPase activation domain, GAP"/>
    <property type="match status" value="1"/>
</dbReference>
<dbReference type="STRING" id="2018661.A0A2A2KIX6"/>
<dbReference type="EMBL" id="LIAE01008507">
    <property type="protein sequence ID" value="PAV73802.1"/>
    <property type="molecule type" value="Genomic_DNA"/>
</dbReference>